<gene>
    <name evidence="1" type="ORF">GON05_16725</name>
</gene>
<organism evidence="1 2">
    <name type="scientific">Paenibacillus anseongense</name>
    <dbReference type="NCBI Taxonomy" id="2682845"/>
    <lineage>
        <taxon>Bacteria</taxon>
        <taxon>Bacillati</taxon>
        <taxon>Bacillota</taxon>
        <taxon>Bacilli</taxon>
        <taxon>Bacillales</taxon>
        <taxon>Paenibacillaceae</taxon>
        <taxon>Paenibacillus</taxon>
    </lineage>
</organism>
<sequence length="58" mass="6822">MKFLCECGHPIYDQTDYLPYKAHVISDQDWFNFLDEIDDAIEKAGLTPEDKEKALMRI</sequence>
<accession>A0ABW9U8D4</accession>
<protein>
    <submittedName>
        <fullName evidence="1">Uncharacterized protein</fullName>
    </submittedName>
</protein>
<name>A0ABW9U8D4_9BACL</name>
<evidence type="ECO:0000313" key="1">
    <source>
        <dbReference type="EMBL" id="MVQ36258.1"/>
    </source>
</evidence>
<dbReference type="RefSeq" id="WP_181646107.1">
    <property type="nucleotide sequence ID" value="NZ_WSEM01000016.1"/>
</dbReference>
<reference evidence="1 2" key="1">
    <citation type="submission" date="2019-12" db="EMBL/GenBank/DDBJ databases">
        <authorList>
            <person name="Huq M.A."/>
        </authorList>
    </citation>
    <scope>NUCLEOTIDE SEQUENCE [LARGE SCALE GENOMIC DNA]</scope>
    <source>
        <strain evidence="1 2">MAH-34</strain>
    </source>
</reference>
<dbReference type="EMBL" id="WSEM01000016">
    <property type="protein sequence ID" value="MVQ36258.1"/>
    <property type="molecule type" value="Genomic_DNA"/>
</dbReference>
<proteinExistence type="predicted"/>
<keyword evidence="2" id="KW-1185">Reference proteome</keyword>
<dbReference type="Proteomes" id="UP000467637">
    <property type="component" value="Unassembled WGS sequence"/>
</dbReference>
<evidence type="ECO:0000313" key="2">
    <source>
        <dbReference type="Proteomes" id="UP000467637"/>
    </source>
</evidence>
<comment type="caution">
    <text evidence="1">The sequence shown here is derived from an EMBL/GenBank/DDBJ whole genome shotgun (WGS) entry which is preliminary data.</text>
</comment>